<dbReference type="Pfam" id="PF03770">
    <property type="entry name" value="IPK"/>
    <property type="match status" value="1"/>
</dbReference>
<evidence type="ECO:0000313" key="8">
    <source>
        <dbReference type="Proteomes" id="UP001634394"/>
    </source>
</evidence>
<dbReference type="SUPFAM" id="SSF56104">
    <property type="entry name" value="SAICAR synthase-like"/>
    <property type="match status" value="1"/>
</dbReference>
<keyword evidence="4 6" id="KW-0418">Kinase</keyword>
<organism evidence="7 8">
    <name type="scientific">Sinanodonta woodiana</name>
    <name type="common">Chinese pond mussel</name>
    <name type="synonym">Anodonta woodiana</name>
    <dbReference type="NCBI Taxonomy" id="1069815"/>
    <lineage>
        <taxon>Eukaryota</taxon>
        <taxon>Metazoa</taxon>
        <taxon>Spiralia</taxon>
        <taxon>Lophotrochozoa</taxon>
        <taxon>Mollusca</taxon>
        <taxon>Bivalvia</taxon>
        <taxon>Autobranchia</taxon>
        <taxon>Heteroconchia</taxon>
        <taxon>Palaeoheterodonta</taxon>
        <taxon>Unionida</taxon>
        <taxon>Unionoidea</taxon>
        <taxon>Unionidae</taxon>
        <taxon>Unioninae</taxon>
        <taxon>Sinanodonta</taxon>
    </lineage>
</organism>
<dbReference type="GO" id="GO:0005524">
    <property type="term" value="F:ATP binding"/>
    <property type="evidence" value="ECO:0007669"/>
    <property type="project" value="UniProtKB-KW"/>
</dbReference>
<dbReference type="PANTHER" id="PTHR12400">
    <property type="entry name" value="INOSITOL POLYPHOSPHATE KINASE"/>
    <property type="match status" value="1"/>
</dbReference>
<evidence type="ECO:0000256" key="2">
    <source>
        <dbReference type="ARBA" id="ARBA00022679"/>
    </source>
</evidence>
<dbReference type="EC" id="2.7.-.-" evidence="6"/>
<comment type="similarity">
    <text evidence="1 6">Belongs to the inositol phosphokinase (IPK) family.</text>
</comment>
<dbReference type="FunFam" id="3.30.470.160:FF:000001">
    <property type="entry name" value="Kinase"/>
    <property type="match status" value="1"/>
</dbReference>
<keyword evidence="2 6" id="KW-0808">Transferase</keyword>
<dbReference type="PANTHER" id="PTHR12400:SF26">
    <property type="entry name" value="KINASE"/>
    <property type="match status" value="1"/>
</dbReference>
<keyword evidence="3" id="KW-0547">Nucleotide-binding</keyword>
<dbReference type="EMBL" id="JBJQND010000006">
    <property type="protein sequence ID" value="KAL3875092.1"/>
    <property type="molecule type" value="Genomic_DNA"/>
</dbReference>
<dbReference type="Gene3D" id="3.30.470.160">
    <property type="entry name" value="Inositol polyphosphate kinase"/>
    <property type="match status" value="1"/>
</dbReference>
<accession>A0ABD3WQS3</accession>
<evidence type="ECO:0000313" key="7">
    <source>
        <dbReference type="EMBL" id="KAL3875092.1"/>
    </source>
</evidence>
<dbReference type="Proteomes" id="UP001634394">
    <property type="component" value="Unassembled WGS sequence"/>
</dbReference>
<dbReference type="AlphaFoldDB" id="A0ABD3WQS3"/>
<sequence length="689" mass="78131">MPNKYLKQYVYKINVKDMDRAHSELITSSEMEAGMTDEGVAVFEDIQDIFKDTRGRTESLSSDVDRNLTEFLELPRRSGGKSRSLRVIQQKDIALNLPRSYSCEILHSSPQSSVSAESNDTNTDSAIDFAMSPSEDDFMPPESGCPEHISLEGMVQIQKWVRTGQNGLCVDDEQMEEKREALYNKLHYSKFRLPPAVIISDFSCPYKEDKIFRFVQGQDPSTDFMRSLSLDSEIETNYNNVEIHRTFSDSSIGSTESSLSISNQSDQDACMDLLDSSTDLLPTIPKKLSSWSKIRNIVKSTEFPQHLKKLLYPWIQLAGHKGNFLLGDKGVILKKYDKREQLAYSKLMKDILRPYVPEYRGDAEQNNERYLQLQDLLCEFNEPNVMDVKMGVRSFLEEELVKARQKPTLRKDMYKKMLEVDPSAPTPEEHAQGAITKPRYMKWRDEMSSSVELGFRIEGIRKSDGVSGKNFKKVKGHQSVIGNFQNFVEEDASIMLKYLQRLKAMQATLEVSPFFQTHEIIGSSLLFVHNKQGQASVWMIDFGKSEPLPENMSITHCSEWVEGNHEDGYLIGIKNLIFVFETLLGYSDIEDLKSEPDFRNVEPISTIKSTDTSDSVLVDRTGMIPSCSSVLHSSSHSSSEVNDFAGSEMQTDISGQKRLDLARTSQANKLQGQVDVSQHISNVSETTKL</sequence>
<gene>
    <name evidence="7" type="ORF">ACJMK2_038026</name>
</gene>
<evidence type="ECO:0000256" key="5">
    <source>
        <dbReference type="ARBA" id="ARBA00022840"/>
    </source>
</evidence>
<evidence type="ECO:0000256" key="4">
    <source>
        <dbReference type="ARBA" id="ARBA00022777"/>
    </source>
</evidence>
<proteinExistence type="inferred from homology"/>
<comment type="caution">
    <text evidence="7">The sequence shown here is derived from an EMBL/GenBank/DDBJ whole genome shotgun (WGS) entry which is preliminary data.</text>
</comment>
<evidence type="ECO:0000256" key="6">
    <source>
        <dbReference type="RuleBase" id="RU363090"/>
    </source>
</evidence>
<protein>
    <recommendedName>
        <fullName evidence="6">Kinase</fullName>
        <ecNumber evidence="6">2.7.-.-</ecNumber>
    </recommendedName>
</protein>
<dbReference type="InterPro" id="IPR005522">
    <property type="entry name" value="IPK"/>
</dbReference>
<keyword evidence="5" id="KW-0067">ATP-binding</keyword>
<reference evidence="7 8" key="1">
    <citation type="submission" date="2024-11" db="EMBL/GenBank/DDBJ databases">
        <title>Chromosome-level genome assembly of the freshwater bivalve Anodonta woodiana.</title>
        <authorList>
            <person name="Chen X."/>
        </authorList>
    </citation>
    <scope>NUCLEOTIDE SEQUENCE [LARGE SCALE GENOMIC DNA]</scope>
    <source>
        <strain evidence="7">MN2024</strain>
        <tissue evidence="7">Gills</tissue>
    </source>
</reference>
<dbReference type="InterPro" id="IPR038286">
    <property type="entry name" value="IPK_sf"/>
</dbReference>
<dbReference type="GO" id="GO:0016301">
    <property type="term" value="F:kinase activity"/>
    <property type="evidence" value="ECO:0007669"/>
    <property type="project" value="UniProtKB-KW"/>
</dbReference>
<keyword evidence="8" id="KW-1185">Reference proteome</keyword>
<evidence type="ECO:0000256" key="1">
    <source>
        <dbReference type="ARBA" id="ARBA00007374"/>
    </source>
</evidence>
<evidence type="ECO:0000256" key="3">
    <source>
        <dbReference type="ARBA" id="ARBA00022741"/>
    </source>
</evidence>
<name>A0ABD3WQS3_SINWO</name>